<keyword evidence="1" id="KW-0472">Membrane</keyword>
<evidence type="ECO:0000313" key="2">
    <source>
        <dbReference type="EMBL" id="GAG57924.1"/>
    </source>
</evidence>
<proteinExistence type="predicted"/>
<sequence length="54" mass="6059">LNTSFQLTVYSLQFIVFYVISMNLVWGADSSAPSYLVFLTGSMNRTFTSEAINL</sequence>
<protein>
    <submittedName>
        <fullName evidence="2">Uncharacterized protein</fullName>
    </submittedName>
</protein>
<feature type="transmembrane region" description="Helical" evidence="1">
    <location>
        <begin position="7"/>
        <end position="26"/>
    </location>
</feature>
<gene>
    <name evidence="2" type="ORF">S01H4_06912</name>
</gene>
<comment type="caution">
    <text evidence="2">The sequence shown here is derived from an EMBL/GenBank/DDBJ whole genome shotgun (WGS) entry which is preliminary data.</text>
</comment>
<evidence type="ECO:0000256" key="1">
    <source>
        <dbReference type="SAM" id="Phobius"/>
    </source>
</evidence>
<dbReference type="AlphaFoldDB" id="X0YNS3"/>
<accession>X0YNS3</accession>
<keyword evidence="1" id="KW-1133">Transmembrane helix</keyword>
<dbReference type="EMBL" id="BART01002197">
    <property type="protein sequence ID" value="GAG57924.1"/>
    <property type="molecule type" value="Genomic_DNA"/>
</dbReference>
<organism evidence="2">
    <name type="scientific">marine sediment metagenome</name>
    <dbReference type="NCBI Taxonomy" id="412755"/>
    <lineage>
        <taxon>unclassified sequences</taxon>
        <taxon>metagenomes</taxon>
        <taxon>ecological metagenomes</taxon>
    </lineage>
</organism>
<reference evidence="2" key="1">
    <citation type="journal article" date="2014" name="Front. Microbiol.">
        <title>High frequency of phylogenetically diverse reductive dehalogenase-homologous genes in deep subseafloor sedimentary metagenomes.</title>
        <authorList>
            <person name="Kawai M."/>
            <person name="Futagami T."/>
            <person name="Toyoda A."/>
            <person name="Takaki Y."/>
            <person name="Nishi S."/>
            <person name="Hori S."/>
            <person name="Arai W."/>
            <person name="Tsubouchi T."/>
            <person name="Morono Y."/>
            <person name="Uchiyama I."/>
            <person name="Ito T."/>
            <person name="Fujiyama A."/>
            <person name="Inagaki F."/>
            <person name="Takami H."/>
        </authorList>
    </citation>
    <scope>NUCLEOTIDE SEQUENCE</scope>
    <source>
        <strain evidence="2">Expedition CK06-06</strain>
    </source>
</reference>
<keyword evidence="1" id="KW-0812">Transmembrane</keyword>
<name>X0YNS3_9ZZZZ</name>
<feature type="non-terminal residue" evidence="2">
    <location>
        <position position="1"/>
    </location>
</feature>